<dbReference type="Pfam" id="PF12697">
    <property type="entry name" value="Abhydrolase_6"/>
    <property type="match status" value="1"/>
</dbReference>
<reference evidence="2 3" key="1">
    <citation type="submission" date="2016-10" db="EMBL/GenBank/DDBJ databases">
        <authorList>
            <person name="de Groot N.N."/>
        </authorList>
    </citation>
    <scope>NUCLEOTIDE SEQUENCE [LARGE SCALE GENOMIC DNA]</scope>
    <source>
        <strain evidence="2 3">DSM 44993</strain>
    </source>
</reference>
<dbReference type="STRING" id="394193.SAMN04489732_11627"/>
<evidence type="ECO:0000259" key="1">
    <source>
        <dbReference type="Pfam" id="PF12697"/>
    </source>
</evidence>
<dbReference type="OrthoDB" id="63519at2"/>
<dbReference type="Proteomes" id="UP000198582">
    <property type="component" value="Unassembled WGS sequence"/>
</dbReference>
<dbReference type="GO" id="GO:0003824">
    <property type="term" value="F:catalytic activity"/>
    <property type="evidence" value="ECO:0007669"/>
    <property type="project" value="UniProtKB-ARBA"/>
</dbReference>
<dbReference type="InterPro" id="IPR000073">
    <property type="entry name" value="AB_hydrolase_1"/>
</dbReference>
<proteinExistence type="predicted"/>
<gene>
    <name evidence="2" type="ORF">SAMN04489732_11627</name>
</gene>
<dbReference type="RefSeq" id="WP_091623271.1">
    <property type="nucleotide sequence ID" value="NZ_FOEF01000016.1"/>
</dbReference>
<keyword evidence="3" id="KW-1185">Reference proteome</keyword>
<dbReference type="AlphaFoldDB" id="A0A1H8YGU8"/>
<name>A0A1H8YGU8_9PSEU</name>
<dbReference type="Gene3D" id="3.40.50.1820">
    <property type="entry name" value="alpha/beta hydrolase"/>
    <property type="match status" value="1"/>
</dbReference>
<dbReference type="PANTHER" id="PTHR43194:SF2">
    <property type="entry name" value="PEROXISOMAL MEMBRANE PROTEIN LPX1"/>
    <property type="match status" value="1"/>
</dbReference>
<sequence>MTATVTSADGTSIAFDSIGTGVPVILVGGAVNDRTTVAGLATVLGDAGFRAVAYDRRGRGDSGDAPVYEVAREVEDLAALISHVGGSAALFGHSSGAILALEAASQGLPVTKVAIYEPPFVVVESRPSPGDDLVTRVRELISADDRDGAVELFLTEGVGAPPQQIAGMKASPVWGWFAALAHTLPYDLEICGPGNHLPADRLAKIDAPVLAIGGGNGEAWIRAAAEAVAAAVPNGRYETLEGQDHGVLHHPESLRGLLVDFLR</sequence>
<dbReference type="EMBL" id="FOEF01000016">
    <property type="protein sequence ID" value="SEP51430.1"/>
    <property type="molecule type" value="Genomic_DNA"/>
</dbReference>
<evidence type="ECO:0000313" key="3">
    <source>
        <dbReference type="Proteomes" id="UP000198582"/>
    </source>
</evidence>
<feature type="domain" description="AB hydrolase-1" evidence="1">
    <location>
        <begin position="39"/>
        <end position="252"/>
    </location>
</feature>
<dbReference type="SUPFAM" id="SSF53474">
    <property type="entry name" value="alpha/beta-Hydrolases"/>
    <property type="match status" value="1"/>
</dbReference>
<organism evidence="2 3">
    <name type="scientific">Amycolatopsis saalfeldensis</name>
    <dbReference type="NCBI Taxonomy" id="394193"/>
    <lineage>
        <taxon>Bacteria</taxon>
        <taxon>Bacillati</taxon>
        <taxon>Actinomycetota</taxon>
        <taxon>Actinomycetes</taxon>
        <taxon>Pseudonocardiales</taxon>
        <taxon>Pseudonocardiaceae</taxon>
        <taxon>Amycolatopsis</taxon>
    </lineage>
</organism>
<dbReference type="PANTHER" id="PTHR43194">
    <property type="entry name" value="HYDROLASE ALPHA/BETA FOLD FAMILY"/>
    <property type="match status" value="1"/>
</dbReference>
<protein>
    <submittedName>
        <fullName evidence="2">Pimeloyl-ACP methyl ester carboxylesterase</fullName>
    </submittedName>
</protein>
<evidence type="ECO:0000313" key="2">
    <source>
        <dbReference type="EMBL" id="SEP51430.1"/>
    </source>
</evidence>
<accession>A0A1H8YGU8</accession>
<dbReference type="InterPro" id="IPR050228">
    <property type="entry name" value="Carboxylesterase_BioH"/>
</dbReference>
<dbReference type="InterPro" id="IPR029058">
    <property type="entry name" value="AB_hydrolase_fold"/>
</dbReference>